<dbReference type="GO" id="GO:0090729">
    <property type="term" value="F:toxin activity"/>
    <property type="evidence" value="ECO:0007669"/>
    <property type="project" value="UniProtKB-KW"/>
</dbReference>
<keyword evidence="5 6" id="KW-0460">Magnesium</keyword>
<dbReference type="HAMAP" id="MF_00265">
    <property type="entry name" value="VapC_Nob1"/>
    <property type="match status" value="1"/>
</dbReference>
<protein>
    <recommendedName>
        <fullName evidence="6">Ribonuclease VapC</fullName>
        <shortName evidence="6">RNase VapC</shortName>
        <ecNumber evidence="6">3.1.-.-</ecNumber>
    </recommendedName>
    <alternativeName>
        <fullName evidence="6">Toxin VapC</fullName>
    </alternativeName>
</protein>
<name>A0A7C9NEW6_9ACTN</name>
<dbReference type="GO" id="GO:0016787">
    <property type="term" value="F:hydrolase activity"/>
    <property type="evidence" value="ECO:0007669"/>
    <property type="project" value="UniProtKB-KW"/>
</dbReference>
<keyword evidence="1 6" id="KW-1277">Toxin-antitoxin system</keyword>
<evidence type="ECO:0000256" key="2">
    <source>
        <dbReference type="ARBA" id="ARBA00022722"/>
    </source>
</evidence>
<dbReference type="AlphaFoldDB" id="A0A7C9NEW6"/>
<dbReference type="GO" id="GO:0000287">
    <property type="term" value="F:magnesium ion binding"/>
    <property type="evidence" value="ECO:0007669"/>
    <property type="project" value="UniProtKB-UniRule"/>
</dbReference>
<sequence>MVVDTGPLVALFNRFDRYHAVSTHLLERHPGPLLVPGTVLLEVCQVLEKRVGHKAEARFLEVFSDTGFTLVDLVEDDLRRMSALVRRYASLPLGAADASVIAVAERLDVPTVATLDRRHFTVVRPCHVDALDLLPVEL</sequence>
<dbReference type="EMBL" id="WXEW01000004">
    <property type="protein sequence ID" value="NAS23115.1"/>
    <property type="molecule type" value="Genomic_DNA"/>
</dbReference>
<keyword evidence="4 6" id="KW-0378">Hydrolase</keyword>
<keyword evidence="2 6" id="KW-0540">Nuclease</keyword>
<keyword evidence="9" id="KW-1185">Reference proteome</keyword>
<dbReference type="Gene3D" id="3.40.50.1010">
    <property type="entry name" value="5'-nuclease"/>
    <property type="match status" value="1"/>
</dbReference>
<evidence type="ECO:0000256" key="4">
    <source>
        <dbReference type="ARBA" id="ARBA00022801"/>
    </source>
</evidence>
<keyword evidence="6" id="KW-0800">Toxin</keyword>
<dbReference type="EC" id="3.1.-.-" evidence="6"/>
<comment type="caution">
    <text evidence="8">The sequence shown here is derived from an EMBL/GenBank/DDBJ whole genome shotgun (WGS) entry which is preliminary data.</text>
</comment>
<dbReference type="InterPro" id="IPR002716">
    <property type="entry name" value="PIN_dom"/>
</dbReference>
<accession>A0A7C9NEW6</accession>
<evidence type="ECO:0000256" key="5">
    <source>
        <dbReference type="ARBA" id="ARBA00022842"/>
    </source>
</evidence>
<feature type="domain" description="PIN" evidence="7">
    <location>
        <begin position="1"/>
        <end position="120"/>
    </location>
</feature>
<dbReference type="InterPro" id="IPR022907">
    <property type="entry name" value="VapC_family"/>
</dbReference>
<comment type="similarity">
    <text evidence="6">Belongs to the PINc/VapC protein family.</text>
</comment>
<keyword evidence="3 6" id="KW-0479">Metal-binding</keyword>
<feature type="binding site" evidence="6">
    <location>
        <position position="4"/>
    </location>
    <ligand>
        <name>Mg(2+)</name>
        <dbReference type="ChEBI" id="CHEBI:18420"/>
    </ligand>
</feature>
<comment type="cofactor">
    <cofactor evidence="6">
        <name>Mg(2+)</name>
        <dbReference type="ChEBI" id="CHEBI:18420"/>
    </cofactor>
</comment>
<evidence type="ECO:0000256" key="6">
    <source>
        <dbReference type="HAMAP-Rule" id="MF_00265"/>
    </source>
</evidence>
<organism evidence="8 9">
    <name type="scientific">Herbidospora solisilvae</name>
    <dbReference type="NCBI Taxonomy" id="2696284"/>
    <lineage>
        <taxon>Bacteria</taxon>
        <taxon>Bacillati</taxon>
        <taxon>Actinomycetota</taxon>
        <taxon>Actinomycetes</taxon>
        <taxon>Streptosporangiales</taxon>
        <taxon>Streptosporangiaceae</taxon>
        <taxon>Herbidospora</taxon>
    </lineage>
</organism>
<dbReference type="InterPro" id="IPR029060">
    <property type="entry name" value="PIN-like_dom_sf"/>
</dbReference>
<evidence type="ECO:0000256" key="3">
    <source>
        <dbReference type="ARBA" id="ARBA00022723"/>
    </source>
</evidence>
<comment type="function">
    <text evidence="6">Toxic component of a toxin-antitoxin (TA) system. An RNase.</text>
</comment>
<evidence type="ECO:0000256" key="1">
    <source>
        <dbReference type="ARBA" id="ARBA00022649"/>
    </source>
</evidence>
<dbReference type="GO" id="GO:0004540">
    <property type="term" value="F:RNA nuclease activity"/>
    <property type="evidence" value="ECO:0007669"/>
    <property type="project" value="InterPro"/>
</dbReference>
<evidence type="ECO:0000313" key="9">
    <source>
        <dbReference type="Proteomes" id="UP000479526"/>
    </source>
</evidence>
<reference evidence="8 9" key="1">
    <citation type="submission" date="2020-01" db="EMBL/GenBank/DDBJ databases">
        <title>Herbidospora sp. NEAU-GS84 nov., a novel actinomycete isolated from soil.</title>
        <authorList>
            <person name="Han L."/>
        </authorList>
    </citation>
    <scope>NUCLEOTIDE SEQUENCE [LARGE SCALE GENOMIC DNA]</scope>
    <source>
        <strain evidence="8 9">NEAU-GS84</strain>
    </source>
</reference>
<dbReference type="Proteomes" id="UP000479526">
    <property type="component" value="Unassembled WGS sequence"/>
</dbReference>
<dbReference type="Pfam" id="PF01850">
    <property type="entry name" value="PIN"/>
    <property type="match status" value="1"/>
</dbReference>
<dbReference type="SUPFAM" id="SSF88723">
    <property type="entry name" value="PIN domain-like"/>
    <property type="match status" value="1"/>
</dbReference>
<feature type="binding site" evidence="6">
    <location>
        <position position="97"/>
    </location>
    <ligand>
        <name>Mg(2+)</name>
        <dbReference type="ChEBI" id="CHEBI:18420"/>
    </ligand>
</feature>
<evidence type="ECO:0000313" key="8">
    <source>
        <dbReference type="EMBL" id="NAS23115.1"/>
    </source>
</evidence>
<evidence type="ECO:0000259" key="7">
    <source>
        <dbReference type="Pfam" id="PF01850"/>
    </source>
</evidence>
<gene>
    <name evidence="6" type="primary">vapC</name>
    <name evidence="8" type="ORF">GT755_15620</name>
</gene>
<proteinExistence type="inferred from homology"/>